<evidence type="ECO:0000313" key="3">
    <source>
        <dbReference type="Proteomes" id="UP000031036"/>
    </source>
</evidence>
<protein>
    <submittedName>
        <fullName evidence="2">Uncharacterized protein</fullName>
    </submittedName>
</protein>
<reference evidence="2 3" key="1">
    <citation type="submission" date="2014-11" db="EMBL/GenBank/DDBJ databases">
        <title>Genetic blueprint of the zoonotic pathogen Toxocara canis.</title>
        <authorList>
            <person name="Zhu X.-Q."/>
            <person name="Korhonen P.K."/>
            <person name="Cai H."/>
            <person name="Young N.D."/>
            <person name="Nejsum P."/>
            <person name="von Samson-Himmelstjerna G."/>
            <person name="Boag P.R."/>
            <person name="Tan P."/>
            <person name="Li Q."/>
            <person name="Min J."/>
            <person name="Yang Y."/>
            <person name="Wang X."/>
            <person name="Fang X."/>
            <person name="Hall R.S."/>
            <person name="Hofmann A."/>
            <person name="Sternberg P.W."/>
            <person name="Jex A.R."/>
            <person name="Gasser R.B."/>
        </authorList>
    </citation>
    <scope>NUCLEOTIDE SEQUENCE [LARGE SCALE GENOMIC DNA]</scope>
    <source>
        <strain evidence="2">PN_DK_2014</strain>
    </source>
</reference>
<accession>A0A0B2VNJ0</accession>
<dbReference type="Proteomes" id="UP000031036">
    <property type="component" value="Unassembled WGS sequence"/>
</dbReference>
<dbReference type="AlphaFoldDB" id="A0A0B2VNJ0"/>
<organism evidence="2 3">
    <name type="scientific">Toxocara canis</name>
    <name type="common">Canine roundworm</name>
    <dbReference type="NCBI Taxonomy" id="6265"/>
    <lineage>
        <taxon>Eukaryota</taxon>
        <taxon>Metazoa</taxon>
        <taxon>Ecdysozoa</taxon>
        <taxon>Nematoda</taxon>
        <taxon>Chromadorea</taxon>
        <taxon>Rhabditida</taxon>
        <taxon>Spirurina</taxon>
        <taxon>Ascaridomorpha</taxon>
        <taxon>Ascaridoidea</taxon>
        <taxon>Toxocaridae</taxon>
        <taxon>Toxocara</taxon>
    </lineage>
</organism>
<evidence type="ECO:0000256" key="1">
    <source>
        <dbReference type="SAM" id="MobiDB-lite"/>
    </source>
</evidence>
<keyword evidence="3" id="KW-1185">Reference proteome</keyword>
<proteinExistence type="predicted"/>
<comment type="caution">
    <text evidence="2">The sequence shown here is derived from an EMBL/GenBank/DDBJ whole genome shotgun (WGS) entry which is preliminary data.</text>
</comment>
<dbReference type="EMBL" id="JPKZ01000871">
    <property type="protein sequence ID" value="KHN85081.1"/>
    <property type="molecule type" value="Genomic_DNA"/>
</dbReference>
<sequence length="72" mass="7853">MTANGDMIQKMMMTPGGSIRSDLPAPRKATCDTPSIGDATETPYRCITSQSLTESNNILHATETVYSQKMKQ</sequence>
<evidence type="ECO:0000313" key="2">
    <source>
        <dbReference type="EMBL" id="KHN85081.1"/>
    </source>
</evidence>
<name>A0A0B2VNJ0_TOXCA</name>
<feature type="region of interest" description="Disordered" evidence="1">
    <location>
        <begin position="12"/>
        <end position="39"/>
    </location>
</feature>
<gene>
    <name evidence="2" type="ORF">Tcan_03429</name>
</gene>